<dbReference type="AlphaFoldDB" id="A0AA41Z254"/>
<keyword evidence="2" id="KW-1185">Reference proteome</keyword>
<protein>
    <recommendedName>
        <fullName evidence="3">Alcohol dehydrogenase</fullName>
    </recommendedName>
</protein>
<evidence type="ECO:0000313" key="2">
    <source>
        <dbReference type="Proteomes" id="UP001165667"/>
    </source>
</evidence>
<comment type="caution">
    <text evidence="1">The sequence shown here is derived from an EMBL/GenBank/DDBJ whole genome shotgun (WGS) entry which is preliminary data.</text>
</comment>
<dbReference type="Proteomes" id="UP001165667">
    <property type="component" value="Unassembled WGS sequence"/>
</dbReference>
<accession>A0AA41Z254</accession>
<sequence>MVTACYDDLFSLYDAGRIEPRTLSLYPLDRVGDAIASLRDRTASGRPVLVMR</sequence>
<proteinExistence type="predicted"/>
<dbReference type="RefSeq" id="WP_282587822.1">
    <property type="nucleotide sequence ID" value="NZ_JAMOIM010000026.1"/>
</dbReference>
<gene>
    <name evidence="1" type="ORF">M8523_26020</name>
</gene>
<evidence type="ECO:0000313" key="1">
    <source>
        <dbReference type="EMBL" id="MCW6511445.1"/>
    </source>
</evidence>
<name>A0AA41Z254_9HYPH</name>
<evidence type="ECO:0008006" key="3">
    <source>
        <dbReference type="Google" id="ProtNLM"/>
    </source>
</evidence>
<dbReference type="EMBL" id="JAMOIM010000026">
    <property type="protein sequence ID" value="MCW6511445.1"/>
    <property type="molecule type" value="Genomic_DNA"/>
</dbReference>
<organism evidence="1 2">
    <name type="scientific">Lichenifustis flavocetrariae</name>
    <dbReference type="NCBI Taxonomy" id="2949735"/>
    <lineage>
        <taxon>Bacteria</taxon>
        <taxon>Pseudomonadati</taxon>
        <taxon>Pseudomonadota</taxon>
        <taxon>Alphaproteobacteria</taxon>
        <taxon>Hyphomicrobiales</taxon>
        <taxon>Lichenihabitantaceae</taxon>
        <taxon>Lichenifustis</taxon>
    </lineage>
</organism>
<reference evidence="1" key="1">
    <citation type="submission" date="2022-05" db="EMBL/GenBank/DDBJ databases">
        <authorList>
            <person name="Pankratov T."/>
        </authorList>
    </citation>
    <scope>NUCLEOTIDE SEQUENCE</scope>
    <source>
        <strain evidence="1">BP6-180914</strain>
    </source>
</reference>